<dbReference type="InterPro" id="IPR007110">
    <property type="entry name" value="Ig-like_dom"/>
</dbReference>
<dbReference type="PRINTS" id="PR00700">
    <property type="entry name" value="PRTYPHPHTASE"/>
</dbReference>
<organism evidence="13 14">
    <name type="scientific">Argiope bruennichi</name>
    <name type="common">Wasp spider</name>
    <name type="synonym">Aranea bruennichi</name>
    <dbReference type="NCBI Taxonomy" id="94029"/>
    <lineage>
        <taxon>Eukaryota</taxon>
        <taxon>Metazoa</taxon>
        <taxon>Ecdysozoa</taxon>
        <taxon>Arthropoda</taxon>
        <taxon>Chelicerata</taxon>
        <taxon>Arachnida</taxon>
        <taxon>Araneae</taxon>
        <taxon>Araneomorphae</taxon>
        <taxon>Entelegynae</taxon>
        <taxon>Araneoidea</taxon>
        <taxon>Araneidae</taxon>
        <taxon>Argiope</taxon>
    </lineage>
</organism>
<dbReference type="InterPro" id="IPR029021">
    <property type="entry name" value="Prot-tyrosine_phosphatase-like"/>
</dbReference>
<keyword evidence="8" id="KW-1133">Transmembrane helix</keyword>
<feature type="domain" description="Fibronectin type-III" evidence="12">
    <location>
        <begin position="246"/>
        <end position="342"/>
    </location>
</feature>
<dbReference type="EMBL" id="JABXBU010000002">
    <property type="protein sequence ID" value="KAF8794187.1"/>
    <property type="molecule type" value="Genomic_DNA"/>
</dbReference>
<dbReference type="InterPro" id="IPR050348">
    <property type="entry name" value="Protein-Tyr_Phosphatase"/>
</dbReference>
<evidence type="ECO:0000259" key="11">
    <source>
        <dbReference type="PROSITE" id="PS50835"/>
    </source>
</evidence>
<keyword evidence="6 8" id="KW-0472">Membrane</keyword>
<dbReference type="EC" id="3.1.3.48" evidence="2"/>
<dbReference type="PROSITE" id="PS50853">
    <property type="entry name" value="FN3"/>
    <property type="match status" value="3"/>
</dbReference>
<dbReference type="PROSITE" id="PS00383">
    <property type="entry name" value="TYR_PHOSPHATASE_1"/>
    <property type="match status" value="2"/>
</dbReference>
<dbReference type="GO" id="GO:0004725">
    <property type="term" value="F:protein tyrosine phosphatase activity"/>
    <property type="evidence" value="ECO:0007669"/>
    <property type="project" value="UniProtKB-EC"/>
</dbReference>
<evidence type="ECO:0000259" key="9">
    <source>
        <dbReference type="PROSITE" id="PS50055"/>
    </source>
</evidence>
<feature type="domain" description="Tyrosine specific protein phosphatases" evidence="10">
    <location>
        <begin position="1178"/>
        <end position="1254"/>
    </location>
</feature>
<comment type="catalytic activity">
    <reaction evidence="7">
        <text>O-phospho-L-tyrosyl-[protein] + H2O = L-tyrosyl-[protein] + phosphate</text>
        <dbReference type="Rhea" id="RHEA:10684"/>
        <dbReference type="Rhea" id="RHEA-COMP:10136"/>
        <dbReference type="Rhea" id="RHEA-COMP:20101"/>
        <dbReference type="ChEBI" id="CHEBI:15377"/>
        <dbReference type="ChEBI" id="CHEBI:43474"/>
        <dbReference type="ChEBI" id="CHEBI:46858"/>
        <dbReference type="ChEBI" id="CHEBI:61978"/>
        <dbReference type="EC" id="3.1.3.48"/>
    </reaction>
</comment>
<feature type="domain" description="Tyrosine specific protein phosphatases" evidence="10">
    <location>
        <begin position="891"/>
        <end position="962"/>
    </location>
</feature>
<comment type="subcellular location">
    <subcellularLocation>
        <location evidence="1">Membrane</location>
        <topology evidence="1">Single-pass membrane protein</topology>
    </subcellularLocation>
</comment>
<evidence type="ECO:0000259" key="10">
    <source>
        <dbReference type="PROSITE" id="PS50056"/>
    </source>
</evidence>
<dbReference type="GO" id="GO:0048666">
    <property type="term" value="P:neuron development"/>
    <property type="evidence" value="ECO:0007669"/>
    <property type="project" value="UniProtKB-ARBA"/>
</dbReference>
<accession>A0A8T0FSQ9</accession>
<keyword evidence="3" id="KW-0732">Signal</keyword>
<proteinExistence type="predicted"/>
<dbReference type="InterPro" id="IPR000242">
    <property type="entry name" value="PTP_cat"/>
</dbReference>
<feature type="domain" description="Fibronectin type-III" evidence="12">
    <location>
        <begin position="143"/>
        <end position="245"/>
    </location>
</feature>
<dbReference type="SUPFAM" id="SSF49265">
    <property type="entry name" value="Fibronectin type III"/>
    <property type="match status" value="2"/>
</dbReference>
<evidence type="ECO:0000256" key="2">
    <source>
        <dbReference type="ARBA" id="ARBA00013064"/>
    </source>
</evidence>
<dbReference type="InterPro" id="IPR016130">
    <property type="entry name" value="Tyr_Pase_AS"/>
</dbReference>
<protein>
    <recommendedName>
        <fullName evidence="2">protein-tyrosine-phosphatase</fullName>
        <ecNumber evidence="2">3.1.3.48</ecNumber>
    </recommendedName>
</protein>
<evidence type="ECO:0000313" key="14">
    <source>
        <dbReference type="Proteomes" id="UP000807504"/>
    </source>
</evidence>
<dbReference type="InterPro" id="IPR036116">
    <property type="entry name" value="FN3_sf"/>
</dbReference>
<feature type="domain" description="Fibronectin type-III" evidence="12">
    <location>
        <begin position="346"/>
        <end position="456"/>
    </location>
</feature>
<keyword evidence="4" id="KW-0378">Hydrolase</keyword>
<reference evidence="13" key="2">
    <citation type="submission" date="2020-06" db="EMBL/GenBank/DDBJ databases">
        <authorList>
            <person name="Sheffer M."/>
        </authorList>
    </citation>
    <scope>NUCLEOTIDE SEQUENCE</scope>
</reference>
<evidence type="ECO:0000256" key="3">
    <source>
        <dbReference type="ARBA" id="ARBA00022729"/>
    </source>
</evidence>
<keyword evidence="14" id="KW-1185">Reference proteome</keyword>
<sequence length="1344" mass="152811">MEASIKDACPGAGKCSILSKFRSSKTSIGRLIKTEQKTRSIIQLFSFPLSLEVGSNVTSAALHSAVTLSCVAMSYPRATVTWSRDVPWPQGSVLIKTDALSHVRVLSTVTISALRRQDNGTYYCAARNDQDMLMAQQDVVVLEPAEISVDSVEALDPRTALLKWSLEYKGNLPIKRYHLQMKNYSTGGADWLDMDDKIPANATSYTVRYLAPAVTYGFQLAAVNEAGHSNWEAKNLTMPADVPPKITWVQMMASTNETLLFGWRRPSHDNGAEISHYVVQLSQNQKLVSNETLPVLPSERQNYIFIFVGLEPGECYAFQVQPCSEIGCGSWSDELDATTSDGMADPPENIEMRCFHDNTQNINYVVVTWDLPKNVRGTVQAYNVTLEGEAKYRNASGYFVMDTFQEFNEVQKENQVFKSTVRPNTNYTVKICTVNKAGCGHSSTPNDKAKCISPPSVPSSMPEFYLYPMEGHEKCRQLKLKLQKVSERNGFIRCYRGFYQNGERGAYLAEAFDTDNFASEVILGDGDFSLCDPRSGPPFRIRRATEEEVEEEERTLRVYDGSLDPDTNYSGFVQVQVWGPDGQILAKQSEYFKPVQTSKCSLSSSGSSAGTAPPVRPTDSPMTFLFGVICGTILVVLVLILVICLIRRRNSCPYDGDDGEHLGLTALLRRTVHRSSHLTRGSHLSKLPYFGPIAAEELPAVYAEKHLDTDLLFRSEFEALPDVFRDRTTTASDSIDNICKNRYPEIKAFDQTRVRLSSDLDIPGSDYINANFVEGYREKKLYICAQAPLKSTICDFWRMIWQQGVSVIVMLTGLEENGEEKCAQYWSDSKSLEVSYFSVTLISFKKCSDYILRTLLLKCSKNEEVCQREVLHFHFLMWSDFLSPGQPSWLLRFIKRVNEHYTPERGPLLVHCSEGVGRTGTYVAIDSLIEQLDSEGIVDIFSFVTHLRYHRNHLIRTLEEYMFVYRALMEHSQFGDTELELHHLRDHYELLKGKVRDNCRTGLEVEFEKLNDVFEEPKTYCVGAWDINRCKNRYECIIPYDMNRVILLPSIADQSSYINASHIQGYYRSLSFIITQDPLPQTIWDFWRMVKEQHITTLVMLSELGPDLNKCPQYWPGENEEEIYETVRVKWKSSSQTSHYILRQFVVTDMEDDQKHLCSQFQLINWSSSGGGVPENVSSLIVAIEHVQQYHNSQLSTGPITVHCSGGGDRSGIYVALSDLIEQARCDERVDVFQTTKYARAQRHCLLQTLEQYDFLYRGLIHYVERCTVPKCPIMYFFIIKDLNVFPNNHLLSHPKQKHEPKATGSAQNNKNIQSAYLPPVIGEEPLLYIKKYVYRTRISLHTV</sequence>
<dbReference type="PROSITE" id="PS50056">
    <property type="entry name" value="TYR_PHOSPHATASE_2"/>
    <property type="match status" value="2"/>
</dbReference>
<dbReference type="SUPFAM" id="SSF48726">
    <property type="entry name" value="Immunoglobulin"/>
    <property type="match status" value="1"/>
</dbReference>
<dbReference type="SMART" id="SM00194">
    <property type="entry name" value="PTPc"/>
    <property type="match status" value="2"/>
</dbReference>
<evidence type="ECO:0000256" key="1">
    <source>
        <dbReference type="ARBA" id="ARBA00004167"/>
    </source>
</evidence>
<dbReference type="FunFam" id="3.90.190.10:FF:000102">
    <property type="entry name" value="Receptor-type tyrosine-protein phosphatase"/>
    <property type="match status" value="2"/>
</dbReference>
<dbReference type="Pfam" id="PF13927">
    <property type="entry name" value="Ig_3"/>
    <property type="match status" value="1"/>
</dbReference>
<dbReference type="GO" id="GO:0016020">
    <property type="term" value="C:membrane"/>
    <property type="evidence" value="ECO:0007669"/>
    <property type="project" value="UniProtKB-SubCell"/>
</dbReference>
<dbReference type="CDD" id="cd00047">
    <property type="entry name" value="PTPc"/>
    <property type="match status" value="2"/>
</dbReference>
<dbReference type="PANTHER" id="PTHR19134">
    <property type="entry name" value="RECEPTOR-TYPE TYROSINE-PROTEIN PHOSPHATASE"/>
    <property type="match status" value="1"/>
</dbReference>
<dbReference type="Pfam" id="PF00041">
    <property type="entry name" value="fn3"/>
    <property type="match status" value="3"/>
</dbReference>
<evidence type="ECO:0000256" key="8">
    <source>
        <dbReference type="SAM" id="Phobius"/>
    </source>
</evidence>
<dbReference type="SMART" id="SM00409">
    <property type="entry name" value="IG"/>
    <property type="match status" value="1"/>
</dbReference>
<dbReference type="InterPro" id="IPR003595">
    <property type="entry name" value="Tyr_Pase_cat"/>
</dbReference>
<dbReference type="PROSITE" id="PS50835">
    <property type="entry name" value="IG_LIKE"/>
    <property type="match status" value="1"/>
</dbReference>
<evidence type="ECO:0000259" key="12">
    <source>
        <dbReference type="PROSITE" id="PS50853"/>
    </source>
</evidence>
<keyword evidence="8" id="KW-0812">Transmembrane</keyword>
<reference evidence="13" key="1">
    <citation type="journal article" date="2020" name="bioRxiv">
        <title>Chromosome-level reference genome of the European wasp spider Argiope bruennichi: a resource for studies on range expansion and evolutionary adaptation.</title>
        <authorList>
            <person name="Sheffer M.M."/>
            <person name="Hoppe A."/>
            <person name="Krehenwinkel H."/>
            <person name="Uhl G."/>
            <person name="Kuss A.W."/>
            <person name="Jensen L."/>
            <person name="Jensen C."/>
            <person name="Gillespie R.G."/>
            <person name="Hoff K.J."/>
            <person name="Prost S."/>
        </authorList>
    </citation>
    <scope>NUCLEOTIDE SEQUENCE</scope>
</reference>
<dbReference type="PROSITE" id="PS50055">
    <property type="entry name" value="TYR_PHOSPHATASE_PTP"/>
    <property type="match status" value="2"/>
</dbReference>
<dbReference type="Gene3D" id="3.90.190.10">
    <property type="entry name" value="Protein tyrosine phosphatase superfamily"/>
    <property type="match status" value="2"/>
</dbReference>
<dbReference type="SMART" id="SM00408">
    <property type="entry name" value="IGc2"/>
    <property type="match status" value="1"/>
</dbReference>
<evidence type="ECO:0000313" key="13">
    <source>
        <dbReference type="EMBL" id="KAF8794187.1"/>
    </source>
</evidence>
<dbReference type="SMART" id="SM00060">
    <property type="entry name" value="FN3"/>
    <property type="match status" value="3"/>
</dbReference>
<feature type="domain" description="Tyrosine-protein phosphatase" evidence="9">
    <location>
        <begin position="713"/>
        <end position="971"/>
    </location>
</feature>
<keyword evidence="5" id="KW-0904">Protein phosphatase</keyword>
<dbReference type="PANTHER" id="PTHR19134:SF495">
    <property type="entry name" value="TYROSINE-PROTEIN PHOSPHATASE 69D"/>
    <property type="match status" value="1"/>
</dbReference>
<dbReference type="InterPro" id="IPR003599">
    <property type="entry name" value="Ig_sub"/>
</dbReference>
<dbReference type="InterPro" id="IPR003598">
    <property type="entry name" value="Ig_sub2"/>
</dbReference>
<feature type="domain" description="Tyrosine-protein phosphatase" evidence="9">
    <location>
        <begin position="1003"/>
        <end position="1263"/>
    </location>
</feature>
<gene>
    <name evidence="13" type="ORF">HNY73_002189</name>
</gene>
<feature type="domain" description="Ig-like" evidence="11">
    <location>
        <begin position="48"/>
        <end position="140"/>
    </location>
</feature>
<dbReference type="InterPro" id="IPR013783">
    <property type="entry name" value="Ig-like_fold"/>
</dbReference>
<dbReference type="Proteomes" id="UP000807504">
    <property type="component" value="Unassembled WGS sequence"/>
</dbReference>
<dbReference type="InterPro" id="IPR003961">
    <property type="entry name" value="FN3_dom"/>
</dbReference>
<evidence type="ECO:0000256" key="7">
    <source>
        <dbReference type="ARBA" id="ARBA00051722"/>
    </source>
</evidence>
<evidence type="ECO:0000256" key="5">
    <source>
        <dbReference type="ARBA" id="ARBA00022912"/>
    </source>
</evidence>
<dbReference type="InterPro" id="IPR036179">
    <property type="entry name" value="Ig-like_dom_sf"/>
</dbReference>
<dbReference type="Pfam" id="PF00102">
    <property type="entry name" value="Y_phosphatase"/>
    <property type="match status" value="2"/>
</dbReference>
<dbReference type="CDD" id="cd00063">
    <property type="entry name" value="FN3"/>
    <property type="match status" value="3"/>
</dbReference>
<dbReference type="SMART" id="SM00404">
    <property type="entry name" value="PTPc_motif"/>
    <property type="match status" value="2"/>
</dbReference>
<dbReference type="InterPro" id="IPR000387">
    <property type="entry name" value="Tyr_Pase_dom"/>
</dbReference>
<dbReference type="SUPFAM" id="SSF52799">
    <property type="entry name" value="(Phosphotyrosine protein) phosphatases II"/>
    <property type="match status" value="2"/>
</dbReference>
<dbReference type="Gene3D" id="2.60.40.10">
    <property type="entry name" value="Immunoglobulins"/>
    <property type="match status" value="4"/>
</dbReference>
<name>A0A8T0FSQ9_ARGBR</name>
<comment type="caution">
    <text evidence="13">The sequence shown here is derived from an EMBL/GenBank/DDBJ whole genome shotgun (WGS) entry which is preliminary data.</text>
</comment>
<evidence type="ECO:0000256" key="6">
    <source>
        <dbReference type="ARBA" id="ARBA00023136"/>
    </source>
</evidence>
<feature type="transmembrane region" description="Helical" evidence="8">
    <location>
        <begin position="624"/>
        <end position="646"/>
    </location>
</feature>
<dbReference type="CDD" id="cd00096">
    <property type="entry name" value="Ig"/>
    <property type="match status" value="1"/>
</dbReference>
<evidence type="ECO:0000256" key="4">
    <source>
        <dbReference type="ARBA" id="ARBA00022801"/>
    </source>
</evidence>